<name>A0AAW0KDQ1_QUESU</name>
<organism evidence="2 3">
    <name type="scientific">Quercus suber</name>
    <name type="common">Cork oak</name>
    <dbReference type="NCBI Taxonomy" id="58331"/>
    <lineage>
        <taxon>Eukaryota</taxon>
        <taxon>Viridiplantae</taxon>
        <taxon>Streptophyta</taxon>
        <taxon>Embryophyta</taxon>
        <taxon>Tracheophyta</taxon>
        <taxon>Spermatophyta</taxon>
        <taxon>Magnoliopsida</taxon>
        <taxon>eudicotyledons</taxon>
        <taxon>Gunneridae</taxon>
        <taxon>Pentapetalae</taxon>
        <taxon>rosids</taxon>
        <taxon>fabids</taxon>
        <taxon>Fagales</taxon>
        <taxon>Fagaceae</taxon>
        <taxon>Quercus</taxon>
    </lineage>
</organism>
<evidence type="ECO:0000313" key="2">
    <source>
        <dbReference type="EMBL" id="KAK7837392.1"/>
    </source>
</evidence>
<dbReference type="Gene3D" id="3.90.1300.10">
    <property type="entry name" value="Amidase signature (AS) domain"/>
    <property type="match status" value="2"/>
</dbReference>
<accession>A0AAW0KDQ1</accession>
<dbReference type="AlphaFoldDB" id="A0AAW0KDQ1"/>
<evidence type="ECO:0000259" key="1">
    <source>
        <dbReference type="Pfam" id="PF01425"/>
    </source>
</evidence>
<dbReference type="Proteomes" id="UP000237347">
    <property type="component" value="Unassembled WGS sequence"/>
</dbReference>
<sequence>MAKDSDYGAFMEKFVLQPSPSAHELPLSGLTFAVKDLYDVDGYVTGFGNPDWARTHPAATSTAPAVLSVLRAGATCIGKTIMDEMAYRRVSYVDNFYVSWIFLNKFKQKVLSIIGSDTGGSVRVPASYCGILGFRPSHDVVSTTGVIPMAQSFDSMGWFARDPVILNRVGRVLMQLPDVDPVNPSQIIIAEDCFQLSAIPSDRLTEPLLKSVNKLFGGDLVKHAILGDYVKEKVPSLKQFMTEETADQENNIPSLVALSSARQLLQRYEFKKNHGEWVSTVKPDLGPGISETIWKAVRTTDENVDVCHSVRTELHAALNALLGVSMPLGLYDNLPVAISLLAKHGSDGILLNLVESLYKNIQEEVGIAEKKVY</sequence>
<dbReference type="InterPro" id="IPR023631">
    <property type="entry name" value="Amidase_dom"/>
</dbReference>
<gene>
    <name evidence="2" type="primary">AMI1_4</name>
    <name evidence="2" type="ORF">CFP56_021276</name>
</gene>
<dbReference type="InterPro" id="IPR036928">
    <property type="entry name" value="AS_sf"/>
</dbReference>
<protein>
    <submittedName>
        <fullName evidence="2">Amidase 1</fullName>
    </submittedName>
</protein>
<feature type="domain" description="Amidase" evidence="1">
    <location>
        <begin position="23"/>
        <end position="87"/>
    </location>
</feature>
<feature type="domain" description="Amidase" evidence="1">
    <location>
        <begin position="114"/>
        <end position="162"/>
    </location>
</feature>
<dbReference type="SUPFAM" id="SSF75304">
    <property type="entry name" value="Amidase signature (AS) enzymes"/>
    <property type="match status" value="1"/>
</dbReference>
<dbReference type="Pfam" id="PF01425">
    <property type="entry name" value="Amidase"/>
    <property type="match status" value="2"/>
</dbReference>
<dbReference type="EMBL" id="PKMF04000330">
    <property type="protein sequence ID" value="KAK7837392.1"/>
    <property type="molecule type" value="Genomic_DNA"/>
</dbReference>
<dbReference type="PANTHER" id="PTHR46310:SF7">
    <property type="entry name" value="AMIDASE 1"/>
    <property type="match status" value="1"/>
</dbReference>
<keyword evidence="3" id="KW-1185">Reference proteome</keyword>
<proteinExistence type="predicted"/>
<dbReference type="PANTHER" id="PTHR46310">
    <property type="entry name" value="AMIDASE 1"/>
    <property type="match status" value="1"/>
</dbReference>
<comment type="caution">
    <text evidence="2">The sequence shown here is derived from an EMBL/GenBank/DDBJ whole genome shotgun (WGS) entry which is preliminary data.</text>
</comment>
<reference evidence="2 3" key="1">
    <citation type="journal article" date="2018" name="Sci. Data">
        <title>The draft genome sequence of cork oak.</title>
        <authorList>
            <person name="Ramos A.M."/>
            <person name="Usie A."/>
            <person name="Barbosa P."/>
            <person name="Barros P.M."/>
            <person name="Capote T."/>
            <person name="Chaves I."/>
            <person name="Simoes F."/>
            <person name="Abreu I."/>
            <person name="Carrasquinho I."/>
            <person name="Faro C."/>
            <person name="Guimaraes J.B."/>
            <person name="Mendonca D."/>
            <person name="Nobrega F."/>
            <person name="Rodrigues L."/>
            <person name="Saibo N.J.M."/>
            <person name="Varela M.C."/>
            <person name="Egas C."/>
            <person name="Matos J."/>
            <person name="Miguel C.M."/>
            <person name="Oliveira M.M."/>
            <person name="Ricardo C.P."/>
            <person name="Goncalves S."/>
        </authorList>
    </citation>
    <scope>NUCLEOTIDE SEQUENCE [LARGE SCALE GENOMIC DNA]</scope>
    <source>
        <strain evidence="3">cv. HL8</strain>
    </source>
</reference>
<evidence type="ECO:0000313" key="3">
    <source>
        <dbReference type="Proteomes" id="UP000237347"/>
    </source>
</evidence>